<accession>A0A4Y7KVA0</accession>
<dbReference type="AlphaFoldDB" id="A0A4Y7KVA0"/>
<name>A0A4Y7KVA0_PAPSO</name>
<evidence type="ECO:0000313" key="3">
    <source>
        <dbReference type="Proteomes" id="UP000316621"/>
    </source>
</evidence>
<evidence type="ECO:0000256" key="1">
    <source>
        <dbReference type="SAM" id="MobiDB-lite"/>
    </source>
</evidence>
<dbReference type="InterPro" id="IPR051294">
    <property type="entry name" value="HORMA_MeioticProgression"/>
</dbReference>
<dbReference type="PANTHER" id="PTHR48225">
    <property type="entry name" value="HORMA DOMAIN-CONTAINING PROTEIN 1"/>
    <property type="match status" value="1"/>
</dbReference>
<dbReference type="PANTHER" id="PTHR48225:SF7">
    <property type="entry name" value="MEIOSIS-SPECIFIC PROTEIN HOP1"/>
    <property type="match status" value="1"/>
</dbReference>
<keyword evidence="3" id="KW-1185">Reference proteome</keyword>
<dbReference type="Gramene" id="RZC76796">
    <property type="protein sequence ID" value="RZC76796"/>
    <property type="gene ID" value="C5167_000907"/>
</dbReference>
<feature type="region of interest" description="Disordered" evidence="1">
    <location>
        <begin position="1"/>
        <end position="26"/>
    </location>
</feature>
<proteinExistence type="predicted"/>
<dbReference type="EMBL" id="CM010723">
    <property type="protein sequence ID" value="RZC76796.1"/>
    <property type="molecule type" value="Genomic_DNA"/>
</dbReference>
<evidence type="ECO:0000313" key="2">
    <source>
        <dbReference type="EMBL" id="RZC76796.1"/>
    </source>
</evidence>
<organism evidence="2 3">
    <name type="scientific">Papaver somniferum</name>
    <name type="common">Opium poppy</name>
    <dbReference type="NCBI Taxonomy" id="3469"/>
    <lineage>
        <taxon>Eukaryota</taxon>
        <taxon>Viridiplantae</taxon>
        <taxon>Streptophyta</taxon>
        <taxon>Embryophyta</taxon>
        <taxon>Tracheophyta</taxon>
        <taxon>Spermatophyta</taxon>
        <taxon>Magnoliopsida</taxon>
        <taxon>Ranunculales</taxon>
        <taxon>Papaveraceae</taxon>
        <taxon>Papaveroideae</taxon>
        <taxon>Papaver</taxon>
    </lineage>
</organism>
<dbReference type="Proteomes" id="UP000316621">
    <property type="component" value="Chromosome 9"/>
</dbReference>
<reference evidence="2 3" key="1">
    <citation type="journal article" date="2018" name="Science">
        <title>The opium poppy genome and morphinan production.</title>
        <authorList>
            <person name="Guo L."/>
            <person name="Winzer T."/>
            <person name="Yang X."/>
            <person name="Li Y."/>
            <person name="Ning Z."/>
            <person name="He Z."/>
            <person name="Teodor R."/>
            <person name="Lu Y."/>
            <person name="Bowser T.A."/>
            <person name="Graham I.A."/>
            <person name="Ye K."/>
        </authorList>
    </citation>
    <scope>NUCLEOTIDE SEQUENCE [LARGE SCALE GENOMIC DNA]</scope>
    <source>
        <strain evidence="3">cv. HN1</strain>
        <tissue evidence="2">Leaves</tissue>
    </source>
</reference>
<protein>
    <submittedName>
        <fullName evidence="2">Uncharacterized protein</fullName>
    </submittedName>
</protein>
<gene>
    <name evidence="2" type="ORF">C5167_000907</name>
</gene>
<dbReference type="STRING" id="3469.A0A4Y7KVA0"/>
<feature type="compositionally biased region" description="Polar residues" evidence="1">
    <location>
        <begin position="14"/>
        <end position="25"/>
    </location>
</feature>
<sequence>MEDDEEISLGVDSTPATDPSNSDSEALTEEIMDKLVKKNILSRTGKDSYSISKLKKCNEEIVMKEEMGVQVKQDGEKVQRGNNEDYIYMKALYHVLPLAYVTISELQSKLEGEADQALVRKLLNKMTCDGYVEAESNPELGNRVIRSEFTVKKLIELMEIFEPQNISTCACGGLCCVGSDLTRTLEISVDPHLNGLSRIQEQLGNNTRLRRNETAASRENAIPWSNKRNGVDGRGFTKWKSIFIKT</sequence>